<proteinExistence type="predicted"/>
<dbReference type="SUPFAM" id="SSF52777">
    <property type="entry name" value="CoA-dependent acyltransferases"/>
    <property type="match status" value="1"/>
</dbReference>
<dbReference type="InterPro" id="IPR016039">
    <property type="entry name" value="Thiolase-like"/>
</dbReference>
<keyword evidence="6" id="KW-1185">Reference proteome</keyword>
<evidence type="ECO:0000259" key="4">
    <source>
        <dbReference type="PROSITE" id="PS52004"/>
    </source>
</evidence>
<dbReference type="InterPro" id="IPR032821">
    <property type="entry name" value="PKS_assoc"/>
</dbReference>
<dbReference type="PROSITE" id="PS52004">
    <property type="entry name" value="KS3_2"/>
    <property type="match status" value="1"/>
</dbReference>
<reference evidence="5 6" key="1">
    <citation type="submission" date="2024-09" db="EMBL/GenBank/DDBJ databases">
        <authorList>
            <person name="Sun Q."/>
            <person name="Mori K."/>
        </authorList>
    </citation>
    <scope>NUCLEOTIDE SEQUENCE [LARGE SCALE GENOMIC DNA]</scope>
    <source>
        <strain evidence="5 6">TBRC 0563</strain>
    </source>
</reference>
<dbReference type="Pfam" id="PF16197">
    <property type="entry name" value="KAsynt_C_assoc"/>
    <property type="match status" value="1"/>
</dbReference>
<dbReference type="Pfam" id="PF00109">
    <property type="entry name" value="ketoacyl-synt"/>
    <property type="match status" value="1"/>
</dbReference>
<gene>
    <name evidence="5" type="ORF">ACFFNX_48545</name>
</gene>
<dbReference type="Proteomes" id="UP001589627">
    <property type="component" value="Unassembled WGS sequence"/>
</dbReference>
<keyword evidence="2" id="KW-0597">Phosphoprotein</keyword>
<sequence>MSAHAAGTVRRIAREEHASPYMVLLAAAARLLHGFGATGRIPFGAPVVSRPRPEFEPLVGNFGNVVVLPVDVGPAGGRGFRELVRHVRDVCTEAYEHQDVPFETVVEDLRRAGGDPRPFDVMFSHRTGLLRGLDLPGVRCAEHPVYAGTARFDLVLEVADDATGGDGMTVTVTTRDDMFTATTTQRIADRFAHLIEALDARPEGTSSMSVPTPGYDPDLDIAIVAMEGRFPGAPTLERFWENLAAGREAAVPFTDEEFLAAGHDPAALEDPALVKVEATVEGIDLFDADFFGYRPTEAELIDPQQRLFLECVYHALQQAGYSPREHPGSIGVYAGASQSRYFLTHVHPHLSDAANSLVLLPAIAGNSPSALATRVCYELGLTGPGITVASACSTSLVAVHLACRDLLDHQCDIAVAGGASLNALPKQGYQHVPGGPLSPDGRCRPFDAAADGMFPGHGLGVIVLKRLSDALADGDTIRAVVKGSAVNNDGDRKVGFTAPSAPGQTEVILAAHAAAGIEAESVSYVEAHGTGTPVGDPIELRALVDAFAGSTGCLLGSVKANIGHLDAAAGVAGLIKTVLALENELVPPSPYFTRPNPLVPSGPFTVSAEPTPWPRTPGAPRRAGVSSFGTGGTNAHLVLQEAPPYVPPEQAGRAELVTVSARSPEAL</sequence>
<feature type="region of interest" description="Disordered" evidence="3">
    <location>
        <begin position="604"/>
        <end position="633"/>
    </location>
</feature>
<evidence type="ECO:0000313" key="5">
    <source>
        <dbReference type="EMBL" id="MFB9840025.1"/>
    </source>
</evidence>
<dbReference type="InterPro" id="IPR020841">
    <property type="entry name" value="PKS_Beta-ketoAc_synthase_dom"/>
</dbReference>
<dbReference type="InterPro" id="IPR001242">
    <property type="entry name" value="Condensation_dom"/>
</dbReference>
<dbReference type="SUPFAM" id="SSF53901">
    <property type="entry name" value="Thiolase-like"/>
    <property type="match status" value="1"/>
</dbReference>
<dbReference type="CDD" id="cd00833">
    <property type="entry name" value="PKS"/>
    <property type="match status" value="1"/>
</dbReference>
<dbReference type="RefSeq" id="WP_378213225.1">
    <property type="nucleotide sequence ID" value="NZ_JBHLZP010000893.1"/>
</dbReference>
<evidence type="ECO:0000256" key="2">
    <source>
        <dbReference type="ARBA" id="ARBA00022553"/>
    </source>
</evidence>
<dbReference type="InterPro" id="IPR050091">
    <property type="entry name" value="PKS_NRPS_Biosynth_Enz"/>
</dbReference>
<comment type="caution">
    <text evidence="5">The sequence shown here is derived from an EMBL/GenBank/DDBJ whole genome shotgun (WGS) entry which is preliminary data.</text>
</comment>
<accession>A0ABV5YY72</accession>
<keyword evidence="1" id="KW-0596">Phosphopantetheine</keyword>
<dbReference type="Pfam" id="PF02801">
    <property type="entry name" value="Ketoacyl-synt_C"/>
    <property type="match status" value="1"/>
</dbReference>
<dbReference type="PANTHER" id="PTHR43775:SF37">
    <property type="entry name" value="SI:DKEY-61P9.11"/>
    <property type="match status" value="1"/>
</dbReference>
<dbReference type="Gene3D" id="3.40.47.10">
    <property type="match status" value="1"/>
</dbReference>
<dbReference type="SMART" id="SM00825">
    <property type="entry name" value="PKS_KS"/>
    <property type="match status" value="1"/>
</dbReference>
<dbReference type="InterPro" id="IPR014031">
    <property type="entry name" value="Ketoacyl_synth_C"/>
</dbReference>
<evidence type="ECO:0000256" key="3">
    <source>
        <dbReference type="SAM" id="MobiDB-lite"/>
    </source>
</evidence>
<dbReference type="EMBL" id="JBHLZP010000893">
    <property type="protein sequence ID" value="MFB9840025.1"/>
    <property type="molecule type" value="Genomic_DNA"/>
</dbReference>
<organism evidence="5 6">
    <name type="scientific">Actinoallomurus acaciae</name>
    <dbReference type="NCBI Taxonomy" id="502577"/>
    <lineage>
        <taxon>Bacteria</taxon>
        <taxon>Bacillati</taxon>
        <taxon>Actinomycetota</taxon>
        <taxon>Actinomycetes</taxon>
        <taxon>Streptosporangiales</taxon>
        <taxon>Thermomonosporaceae</taxon>
        <taxon>Actinoallomurus</taxon>
    </lineage>
</organism>
<name>A0ABV5YY72_9ACTN</name>
<protein>
    <submittedName>
        <fullName evidence="5">Beta-ketoacyl synthase N-terminal-like domain-containing protein</fullName>
    </submittedName>
</protein>
<feature type="domain" description="Ketosynthase family 3 (KS3)" evidence="4">
    <location>
        <begin position="218"/>
        <end position="641"/>
    </location>
</feature>
<feature type="non-terminal residue" evidence="5">
    <location>
        <position position="667"/>
    </location>
</feature>
<dbReference type="Gene3D" id="3.30.559.30">
    <property type="entry name" value="Nonribosomal peptide synthetase, condensation domain"/>
    <property type="match status" value="1"/>
</dbReference>
<dbReference type="InterPro" id="IPR014030">
    <property type="entry name" value="Ketoacyl_synth_N"/>
</dbReference>
<dbReference type="Pfam" id="PF00668">
    <property type="entry name" value="Condensation"/>
    <property type="match status" value="1"/>
</dbReference>
<evidence type="ECO:0000256" key="1">
    <source>
        <dbReference type="ARBA" id="ARBA00022450"/>
    </source>
</evidence>
<evidence type="ECO:0000313" key="6">
    <source>
        <dbReference type="Proteomes" id="UP001589627"/>
    </source>
</evidence>
<dbReference type="PANTHER" id="PTHR43775">
    <property type="entry name" value="FATTY ACID SYNTHASE"/>
    <property type="match status" value="1"/>
</dbReference>